<dbReference type="AlphaFoldDB" id="A0A5B9Y5D1"/>
<keyword evidence="3" id="KW-1185">Reference proteome</keyword>
<dbReference type="PROSITE" id="PS51094">
    <property type="entry name" value="PTS_EIIA_TYPE_2"/>
    <property type="match status" value="1"/>
</dbReference>
<organism evidence="2 3">
    <name type="scientific">Spiroplasma chinense</name>
    <dbReference type="NCBI Taxonomy" id="216932"/>
    <lineage>
        <taxon>Bacteria</taxon>
        <taxon>Bacillati</taxon>
        <taxon>Mycoplasmatota</taxon>
        <taxon>Mollicutes</taxon>
        <taxon>Entomoplasmatales</taxon>
        <taxon>Spiroplasmataceae</taxon>
        <taxon>Spiroplasma</taxon>
    </lineage>
</organism>
<dbReference type="GO" id="GO:0030295">
    <property type="term" value="F:protein kinase activator activity"/>
    <property type="evidence" value="ECO:0007669"/>
    <property type="project" value="TreeGrafter"/>
</dbReference>
<gene>
    <name evidence="2" type="primary">mtlA</name>
    <name evidence="2" type="ORF">SCHIN_v1c09670</name>
</gene>
<dbReference type="Gene3D" id="3.40.930.10">
    <property type="entry name" value="Mannitol-specific EII, Chain A"/>
    <property type="match status" value="1"/>
</dbReference>
<protein>
    <submittedName>
        <fullName evidence="2">PTS system, mannitol-specific IIA component</fullName>
    </submittedName>
</protein>
<sequence>MKFTESNAFINVNLKNKDEVFNFIKDLNEKNNYADEKLVDSMKARDKTSTVAIGNYLAIPHCEYEYATSIKNNSFIFIKLKKKINWDGHDVLFVIALILNDNDQIDALEEIALSFSDEDNVLKFYKNCNSVEQINEFIEKQGEI</sequence>
<name>A0A5B9Y5D1_9MOLU</name>
<dbReference type="CDD" id="cd00211">
    <property type="entry name" value="PTS_IIA_fru"/>
    <property type="match status" value="1"/>
</dbReference>
<dbReference type="InterPro" id="IPR002178">
    <property type="entry name" value="PTS_EIIA_type-2_dom"/>
</dbReference>
<dbReference type="EMBL" id="CP043026">
    <property type="protein sequence ID" value="QEH62160.1"/>
    <property type="molecule type" value="Genomic_DNA"/>
</dbReference>
<accession>A0A5B9Y5D1</accession>
<dbReference type="Pfam" id="PF00359">
    <property type="entry name" value="PTS_EIIA_2"/>
    <property type="match status" value="1"/>
</dbReference>
<proteinExistence type="predicted"/>
<dbReference type="KEGG" id="schi:SCHIN_v1c09670"/>
<evidence type="ECO:0000259" key="1">
    <source>
        <dbReference type="PROSITE" id="PS51094"/>
    </source>
</evidence>
<feature type="domain" description="PTS EIIA type-2" evidence="1">
    <location>
        <begin position="1"/>
        <end position="141"/>
    </location>
</feature>
<dbReference type="InterPro" id="IPR051541">
    <property type="entry name" value="PTS_SugarTrans_NitroReg"/>
</dbReference>
<dbReference type="InterPro" id="IPR016152">
    <property type="entry name" value="PTrfase/Anion_transptr"/>
</dbReference>
<dbReference type="RefSeq" id="WP_166508527.1">
    <property type="nucleotide sequence ID" value="NZ_CP043026.1"/>
</dbReference>
<dbReference type="PANTHER" id="PTHR47738:SF1">
    <property type="entry name" value="NITROGEN REGULATORY PROTEIN"/>
    <property type="match status" value="1"/>
</dbReference>
<evidence type="ECO:0000313" key="2">
    <source>
        <dbReference type="EMBL" id="QEH62160.1"/>
    </source>
</evidence>
<dbReference type="PANTHER" id="PTHR47738">
    <property type="entry name" value="PTS SYSTEM FRUCTOSE-LIKE EIIA COMPONENT-RELATED"/>
    <property type="match status" value="1"/>
</dbReference>
<evidence type="ECO:0000313" key="3">
    <source>
        <dbReference type="Proteomes" id="UP000323144"/>
    </source>
</evidence>
<reference evidence="2 3" key="1">
    <citation type="submission" date="2019-08" db="EMBL/GenBank/DDBJ databases">
        <title>Complete genome sequence of Spiroplasma chinense CCH (DSM 19755).</title>
        <authorList>
            <person name="Shen H.-Y."/>
            <person name="Lin Y.-C."/>
            <person name="Chou L."/>
            <person name="Kuo C.-H."/>
        </authorList>
    </citation>
    <scope>NUCLEOTIDE SEQUENCE [LARGE SCALE GENOMIC DNA]</scope>
    <source>
        <strain evidence="2 3">CCH</strain>
    </source>
</reference>
<dbReference type="SUPFAM" id="SSF55804">
    <property type="entry name" value="Phoshotransferase/anion transport protein"/>
    <property type="match status" value="1"/>
</dbReference>
<dbReference type="Proteomes" id="UP000323144">
    <property type="component" value="Chromosome"/>
</dbReference>